<sequence length="127" mass="13038">MVSRDTRVQFAAVVLAIGALLTAGYADVPLDDENGIVFAVAVYGVALGGAHLYLAVRHDDGLVPVQSRWRYVGALTVVLLSATAIALVGGSAVGPLSVRTIALGVIALTALGYLVTESRAGYLASRT</sequence>
<dbReference type="Proteomes" id="UP001595846">
    <property type="component" value="Unassembled WGS sequence"/>
</dbReference>
<dbReference type="RefSeq" id="WP_256532237.1">
    <property type="nucleotide sequence ID" value="NZ_CP101824.1"/>
</dbReference>
<feature type="transmembrane region" description="Helical" evidence="1">
    <location>
        <begin position="68"/>
        <end position="90"/>
    </location>
</feature>
<evidence type="ECO:0000313" key="3">
    <source>
        <dbReference type="Proteomes" id="UP001595846"/>
    </source>
</evidence>
<comment type="caution">
    <text evidence="2">The sequence shown here is derived from an EMBL/GenBank/DDBJ whole genome shotgun (WGS) entry which is preliminary data.</text>
</comment>
<feature type="transmembrane region" description="Helical" evidence="1">
    <location>
        <begin position="36"/>
        <end position="56"/>
    </location>
</feature>
<reference evidence="2 3" key="1">
    <citation type="journal article" date="2019" name="Int. J. Syst. Evol. Microbiol.">
        <title>The Global Catalogue of Microorganisms (GCM) 10K type strain sequencing project: providing services to taxonomists for standard genome sequencing and annotation.</title>
        <authorList>
            <consortium name="The Broad Institute Genomics Platform"/>
            <consortium name="The Broad Institute Genome Sequencing Center for Infectious Disease"/>
            <person name="Wu L."/>
            <person name="Ma J."/>
        </authorList>
    </citation>
    <scope>NUCLEOTIDE SEQUENCE [LARGE SCALE GENOMIC DNA]</scope>
    <source>
        <strain evidence="2 3">IBRC-M 10256</strain>
    </source>
</reference>
<keyword evidence="1" id="KW-0472">Membrane</keyword>
<name>A0ABD5NI56_9EURY</name>
<dbReference type="GeneID" id="73905015"/>
<keyword evidence="3" id="KW-1185">Reference proteome</keyword>
<keyword evidence="1" id="KW-1133">Transmembrane helix</keyword>
<evidence type="ECO:0000313" key="2">
    <source>
        <dbReference type="EMBL" id="MFC3956824.1"/>
    </source>
</evidence>
<dbReference type="AlphaFoldDB" id="A0ABD5NI56"/>
<evidence type="ECO:0000256" key="1">
    <source>
        <dbReference type="SAM" id="Phobius"/>
    </source>
</evidence>
<proteinExistence type="predicted"/>
<protein>
    <submittedName>
        <fullName evidence="2">Uncharacterized protein</fullName>
    </submittedName>
</protein>
<accession>A0ABD5NI56</accession>
<gene>
    <name evidence="2" type="ORF">ACFOUR_00360</name>
</gene>
<feature type="transmembrane region" description="Helical" evidence="1">
    <location>
        <begin position="96"/>
        <end position="116"/>
    </location>
</feature>
<dbReference type="EMBL" id="JBHSAQ010000001">
    <property type="protein sequence ID" value="MFC3956824.1"/>
    <property type="molecule type" value="Genomic_DNA"/>
</dbReference>
<keyword evidence="1" id="KW-0812">Transmembrane</keyword>
<organism evidence="2 3">
    <name type="scientific">Halovivax cerinus</name>
    <dbReference type="NCBI Taxonomy" id="1487865"/>
    <lineage>
        <taxon>Archaea</taxon>
        <taxon>Methanobacteriati</taxon>
        <taxon>Methanobacteriota</taxon>
        <taxon>Stenosarchaea group</taxon>
        <taxon>Halobacteria</taxon>
        <taxon>Halobacteriales</taxon>
        <taxon>Natrialbaceae</taxon>
        <taxon>Halovivax</taxon>
    </lineage>
</organism>